<reference evidence="1" key="1">
    <citation type="submission" date="2023-03" db="EMBL/GenBank/DDBJ databases">
        <title>Chromosome-scale reference genome and RAD-based genetic map of yellow starthistle (Centaurea solstitialis) reveal putative structural variation and QTLs associated with invader traits.</title>
        <authorList>
            <person name="Reatini B."/>
            <person name="Cang F.A."/>
            <person name="Jiang Q."/>
            <person name="Mckibben M.T.W."/>
            <person name="Barker M.S."/>
            <person name="Rieseberg L.H."/>
            <person name="Dlugosch K.M."/>
        </authorList>
    </citation>
    <scope>NUCLEOTIDE SEQUENCE</scope>
    <source>
        <strain evidence="1">CAN-66</strain>
        <tissue evidence="1">Leaf</tissue>
    </source>
</reference>
<evidence type="ECO:0000313" key="1">
    <source>
        <dbReference type="EMBL" id="KAJ9547100.1"/>
    </source>
</evidence>
<comment type="caution">
    <text evidence="1">The sequence shown here is derived from an EMBL/GenBank/DDBJ whole genome shotgun (WGS) entry which is preliminary data.</text>
</comment>
<organism evidence="1 2">
    <name type="scientific">Centaurea solstitialis</name>
    <name type="common">yellow star-thistle</name>
    <dbReference type="NCBI Taxonomy" id="347529"/>
    <lineage>
        <taxon>Eukaryota</taxon>
        <taxon>Viridiplantae</taxon>
        <taxon>Streptophyta</taxon>
        <taxon>Embryophyta</taxon>
        <taxon>Tracheophyta</taxon>
        <taxon>Spermatophyta</taxon>
        <taxon>Magnoliopsida</taxon>
        <taxon>eudicotyledons</taxon>
        <taxon>Gunneridae</taxon>
        <taxon>Pentapetalae</taxon>
        <taxon>asterids</taxon>
        <taxon>campanulids</taxon>
        <taxon>Asterales</taxon>
        <taxon>Asteraceae</taxon>
        <taxon>Carduoideae</taxon>
        <taxon>Cardueae</taxon>
        <taxon>Centaureinae</taxon>
        <taxon>Centaurea</taxon>
    </lineage>
</organism>
<name>A0AA38WCK7_9ASTR</name>
<keyword evidence="2" id="KW-1185">Reference proteome</keyword>
<protein>
    <submittedName>
        <fullName evidence="1">Uncharacterized protein</fullName>
    </submittedName>
</protein>
<dbReference type="EMBL" id="JARYMX010000005">
    <property type="protein sequence ID" value="KAJ9547100.1"/>
    <property type="molecule type" value="Genomic_DNA"/>
</dbReference>
<dbReference type="AlphaFoldDB" id="A0AA38WCK7"/>
<accession>A0AA38WCK7</accession>
<gene>
    <name evidence="1" type="ORF">OSB04_019643</name>
</gene>
<sequence length="308" mass="35322">MFPKEKRPDLPPSMKVKDDRHIFLTIDSSRWIPEVDKAKCVLKMDRLKKKSIEIGSIIDRTLIEEVGFVDQLSTLLHRELKDVNGDNRFVSNAWEKALETREPVYYELVVEVLSTFHFNEHIYRSEDPIKSKCIRFRAARVWVMTSLVKFGVMLGLYTKPQTLSEHFSEYFLRGAVKPVDNFRCATFWATIGRGPYAMSNTKSSSIILPEHRLLHRMLAGTLTLRRTIKKKVSEGDMWLLLLLINRDTFTNLPFILAKMFMDTSESKDPIGSSLIGGQFITIIANKHGLLTQQVKSTLTEVTPMGNLG</sequence>
<dbReference type="Proteomes" id="UP001172457">
    <property type="component" value="Chromosome 5"/>
</dbReference>
<evidence type="ECO:0000313" key="2">
    <source>
        <dbReference type="Proteomes" id="UP001172457"/>
    </source>
</evidence>
<proteinExistence type="predicted"/>